<feature type="transmembrane region" description="Helical" evidence="2">
    <location>
        <begin position="596"/>
        <end position="623"/>
    </location>
</feature>
<keyword evidence="2" id="KW-0812">Transmembrane</keyword>
<evidence type="ECO:0008006" key="5">
    <source>
        <dbReference type="Google" id="ProtNLM"/>
    </source>
</evidence>
<feature type="transmembrane region" description="Helical" evidence="2">
    <location>
        <begin position="173"/>
        <end position="191"/>
    </location>
</feature>
<evidence type="ECO:0000256" key="1">
    <source>
        <dbReference type="SAM" id="MobiDB-lite"/>
    </source>
</evidence>
<dbReference type="AlphaFoldDB" id="A0A517ZH60"/>
<feature type="transmembrane region" description="Helical" evidence="2">
    <location>
        <begin position="469"/>
        <end position="491"/>
    </location>
</feature>
<protein>
    <recommendedName>
        <fullName evidence="5">Natural resistance-associated macrophage protein</fullName>
    </recommendedName>
</protein>
<dbReference type="KEGG" id="sdyn:Mal52_02620"/>
<keyword evidence="2" id="KW-1133">Transmembrane helix</keyword>
<feature type="transmembrane region" description="Helical" evidence="2">
    <location>
        <begin position="522"/>
        <end position="540"/>
    </location>
</feature>
<evidence type="ECO:0000313" key="4">
    <source>
        <dbReference type="Proteomes" id="UP000319383"/>
    </source>
</evidence>
<organism evidence="3 4">
    <name type="scientific">Symmachiella dynata</name>
    <dbReference type="NCBI Taxonomy" id="2527995"/>
    <lineage>
        <taxon>Bacteria</taxon>
        <taxon>Pseudomonadati</taxon>
        <taxon>Planctomycetota</taxon>
        <taxon>Planctomycetia</taxon>
        <taxon>Planctomycetales</taxon>
        <taxon>Planctomycetaceae</taxon>
        <taxon>Symmachiella</taxon>
    </lineage>
</organism>
<feature type="transmembrane region" description="Helical" evidence="2">
    <location>
        <begin position="571"/>
        <end position="590"/>
    </location>
</feature>
<dbReference type="RefSeq" id="WP_145373800.1">
    <property type="nucleotide sequence ID" value="NZ_CP036276.1"/>
</dbReference>
<reference evidence="3 4" key="1">
    <citation type="submission" date="2019-02" db="EMBL/GenBank/DDBJ databases">
        <title>Deep-cultivation of Planctomycetes and their phenomic and genomic characterization uncovers novel biology.</title>
        <authorList>
            <person name="Wiegand S."/>
            <person name="Jogler M."/>
            <person name="Boedeker C."/>
            <person name="Pinto D."/>
            <person name="Vollmers J."/>
            <person name="Rivas-Marin E."/>
            <person name="Kohn T."/>
            <person name="Peeters S.H."/>
            <person name="Heuer A."/>
            <person name="Rast P."/>
            <person name="Oberbeckmann S."/>
            <person name="Bunk B."/>
            <person name="Jeske O."/>
            <person name="Meyerdierks A."/>
            <person name="Storesund J.E."/>
            <person name="Kallscheuer N."/>
            <person name="Luecker S."/>
            <person name="Lage O.M."/>
            <person name="Pohl T."/>
            <person name="Merkel B.J."/>
            <person name="Hornburger P."/>
            <person name="Mueller R.-W."/>
            <person name="Bruemmer F."/>
            <person name="Labrenz M."/>
            <person name="Spormann A.M."/>
            <person name="Op den Camp H."/>
            <person name="Overmann J."/>
            <person name="Amann R."/>
            <person name="Jetten M.S.M."/>
            <person name="Mascher T."/>
            <person name="Medema M.H."/>
            <person name="Devos D.P."/>
            <person name="Kaster A.-K."/>
            <person name="Ovreas L."/>
            <person name="Rohde M."/>
            <person name="Galperin M.Y."/>
            <person name="Jogler C."/>
        </authorList>
    </citation>
    <scope>NUCLEOTIDE SEQUENCE [LARGE SCALE GENOMIC DNA]</scope>
    <source>
        <strain evidence="3 4">Mal52</strain>
    </source>
</reference>
<dbReference type="NCBIfam" id="NF037982">
    <property type="entry name" value="Nramp_1"/>
    <property type="match status" value="2"/>
</dbReference>
<dbReference type="Proteomes" id="UP000319383">
    <property type="component" value="Chromosome"/>
</dbReference>
<feature type="compositionally biased region" description="Basic and acidic residues" evidence="1">
    <location>
        <begin position="281"/>
        <end position="294"/>
    </location>
</feature>
<feature type="compositionally biased region" description="Polar residues" evidence="1">
    <location>
        <begin position="1"/>
        <end position="10"/>
    </location>
</feature>
<keyword evidence="4" id="KW-1185">Reference proteome</keyword>
<feature type="region of interest" description="Disordered" evidence="1">
    <location>
        <begin position="1"/>
        <end position="28"/>
    </location>
</feature>
<evidence type="ECO:0000256" key="2">
    <source>
        <dbReference type="SAM" id="Phobius"/>
    </source>
</evidence>
<name>A0A517ZH60_9PLAN</name>
<proteinExistence type="predicted"/>
<accession>A0A517ZH60</accession>
<keyword evidence="2" id="KW-0472">Membrane</keyword>
<feature type="transmembrane region" description="Helical" evidence="2">
    <location>
        <begin position="203"/>
        <end position="221"/>
    </location>
</feature>
<gene>
    <name evidence="3" type="ORF">Mal52_02620</name>
</gene>
<feature type="transmembrane region" description="Helical" evidence="2">
    <location>
        <begin position="635"/>
        <end position="656"/>
    </location>
</feature>
<feature type="transmembrane region" description="Helical" evidence="2">
    <location>
        <begin position="52"/>
        <end position="70"/>
    </location>
</feature>
<feature type="transmembrane region" description="Helical" evidence="2">
    <location>
        <begin position="120"/>
        <end position="136"/>
    </location>
</feature>
<feature type="region of interest" description="Disordered" evidence="1">
    <location>
        <begin position="275"/>
        <end position="294"/>
    </location>
</feature>
<evidence type="ECO:0000313" key="3">
    <source>
        <dbReference type="EMBL" id="QDU41808.1"/>
    </source>
</evidence>
<dbReference type="EMBL" id="CP036276">
    <property type="protein sequence ID" value="QDU41808.1"/>
    <property type="molecule type" value="Genomic_DNA"/>
</dbReference>
<feature type="transmembrane region" description="Helical" evidence="2">
    <location>
        <begin position="82"/>
        <end position="100"/>
    </location>
</feature>
<sequence>MSETPQFSTDDVTELDAGKRKVPKDQMPGVANMPAWNVGELIDAPKFGWRQWTLLLGPGLLMGGSAIGGGEWLMGPLVTAKYGGSLLWLATLSILGQVIYNLEISRYTLYTGEPIFTGKFRMVPGPTFWVFIYLLLDFGSVFPYLAANAATPLAAVILGHIPDPENVVYERHLLKYLGYGIFLAAMIPLVFGGKIYNSLKALMTFKIVTVMGFLIVLGMFYSHTATWVDIFGGFVKFGNLPIRRGEDLNHNGKLDPGEDWDHDGRLDVKEPMLKPLLDSDGDGKPDATDIYETGKPDNMVTIQQGDETVYWPDLDKDGKPDKTVMLDTNNDDVPDTEFPLDADQDGKLDTFVDIDGPNKDGHVTRDGDNVANIFTTLYRGEPMPDIDWSMIAFLSALVAISGSGGLSNTPVSNYTRDQGWGMGHLVGAIPSVVGGQDLELSHEGTVFVVNDESLPRWKRWYKHILRDQLVVWMPACFFGLALPSMLSVQFLPRGAVIDDQWTAAGMTAGAVQDAVGGTLGQLAWFMTLFCGFLVLAPSMATSADGVIRRWVDVFWTSSPRLHKVEPKHIRYVYFAVLTVYATFGMIMLTLGKPVTLLLIATTIFNFALGFSCWHTLWLNLVLLPQQIRPGWFARITLFLSGCFFWTVATISATITLQKFGLL</sequence>